<evidence type="ECO:0000313" key="3">
    <source>
        <dbReference type="Proteomes" id="UP000193404"/>
    </source>
</evidence>
<protein>
    <submittedName>
        <fullName evidence="2">DtxR family iron (Metal) dependent repressor</fullName>
    </submittedName>
</protein>
<dbReference type="SUPFAM" id="SSF47979">
    <property type="entry name" value="Iron-dependent repressor protein, dimerization domain"/>
    <property type="match status" value="1"/>
</dbReference>
<accession>A0A1W6JZI4</accession>
<dbReference type="KEGG" id="aman:B6F84_06190"/>
<organism evidence="2 3">
    <name type="scientific">Acidianus manzaensis</name>
    <dbReference type="NCBI Taxonomy" id="282676"/>
    <lineage>
        <taxon>Archaea</taxon>
        <taxon>Thermoproteota</taxon>
        <taxon>Thermoprotei</taxon>
        <taxon>Sulfolobales</taxon>
        <taxon>Sulfolobaceae</taxon>
        <taxon>Acidianus</taxon>
    </lineage>
</organism>
<dbReference type="GeneID" id="41590492"/>
<name>A0A1W6JZI4_9CREN</name>
<dbReference type="EMBL" id="CP020477">
    <property type="protein sequence ID" value="ARM75668.1"/>
    <property type="molecule type" value="Genomic_DNA"/>
</dbReference>
<dbReference type="Gene3D" id="1.10.10.10">
    <property type="entry name" value="Winged helix-like DNA-binding domain superfamily/Winged helix DNA-binding domain"/>
    <property type="match status" value="1"/>
</dbReference>
<dbReference type="OrthoDB" id="24735at2157"/>
<dbReference type="GO" id="GO:0003700">
    <property type="term" value="F:DNA-binding transcription factor activity"/>
    <property type="evidence" value="ECO:0007669"/>
    <property type="project" value="InterPro"/>
</dbReference>
<dbReference type="GO" id="GO:0046914">
    <property type="term" value="F:transition metal ion binding"/>
    <property type="evidence" value="ECO:0007669"/>
    <property type="project" value="InterPro"/>
</dbReference>
<dbReference type="RefSeq" id="WP_148691441.1">
    <property type="nucleotide sequence ID" value="NZ_CP020477.1"/>
</dbReference>
<dbReference type="SUPFAM" id="SSF46785">
    <property type="entry name" value="Winged helix' DNA-binding domain"/>
    <property type="match status" value="1"/>
</dbReference>
<dbReference type="STRING" id="282676.B6F84_06190"/>
<feature type="domain" description="Iron dependent repressor metal binding and dimerisation" evidence="1">
    <location>
        <begin position="63"/>
        <end position="130"/>
    </location>
</feature>
<keyword evidence="3" id="KW-1185">Reference proteome</keyword>
<dbReference type="SMART" id="SM00529">
    <property type="entry name" value="HTH_DTXR"/>
    <property type="match status" value="1"/>
</dbReference>
<dbReference type="InterPro" id="IPR036421">
    <property type="entry name" value="Fe_dep_repressor_sf"/>
</dbReference>
<dbReference type="Pfam" id="PF02742">
    <property type="entry name" value="Fe_dep_repr_C"/>
    <property type="match status" value="1"/>
</dbReference>
<dbReference type="PANTHER" id="PTHR33238">
    <property type="entry name" value="IRON (METAL) DEPENDENT REPRESSOR, DTXR FAMILY"/>
    <property type="match status" value="1"/>
</dbReference>
<evidence type="ECO:0000259" key="1">
    <source>
        <dbReference type="Pfam" id="PF02742"/>
    </source>
</evidence>
<dbReference type="InterPro" id="IPR036388">
    <property type="entry name" value="WH-like_DNA-bd_sf"/>
</dbReference>
<dbReference type="InterPro" id="IPR022689">
    <property type="entry name" value="Iron_dep_repressor"/>
</dbReference>
<proteinExistence type="predicted"/>
<reference evidence="2 3" key="1">
    <citation type="submission" date="2017-03" db="EMBL/GenBank/DDBJ databases">
        <title>Sulfur activation and transportation mechanism of thermophilic Archaea Acidianus manzaensis YN-25.</title>
        <authorList>
            <person name="Ma Y."/>
            <person name="Yang Y."/>
            <person name="Xia J."/>
        </authorList>
    </citation>
    <scope>NUCLEOTIDE SEQUENCE [LARGE SCALE GENOMIC DNA]</scope>
    <source>
        <strain evidence="2 3">YN-25</strain>
    </source>
</reference>
<dbReference type="Proteomes" id="UP000193404">
    <property type="component" value="Chromosome"/>
</dbReference>
<gene>
    <name evidence="2" type="ORF">B6F84_06190</name>
</gene>
<evidence type="ECO:0000313" key="2">
    <source>
        <dbReference type="EMBL" id="ARM75668.1"/>
    </source>
</evidence>
<dbReference type="PANTHER" id="PTHR33238:SF7">
    <property type="entry name" value="IRON-DEPENDENT TRANSCRIPTIONAL REGULATOR"/>
    <property type="match status" value="1"/>
</dbReference>
<dbReference type="AlphaFoldDB" id="A0A1W6JZI4"/>
<dbReference type="InterPro" id="IPR036390">
    <property type="entry name" value="WH_DNA-bd_sf"/>
</dbReference>
<sequence>MKYSHRELEYLLVIKKYNKNGDPAKLSNVAKEVKVAPASAFEEIEHLNKKGLIKKDKSDIWITEEGNNYILKAIRAHRVIESFLVKLGMSKEEACEYSKQFDLMVPEEIIDKLYVFLGKPTNCPHGEDIP</sequence>
<dbReference type="GO" id="GO:0046983">
    <property type="term" value="F:protein dimerization activity"/>
    <property type="evidence" value="ECO:0007669"/>
    <property type="project" value="InterPro"/>
</dbReference>
<dbReference type="InterPro" id="IPR050536">
    <property type="entry name" value="DtxR_MntR_Metal-Reg"/>
</dbReference>
<dbReference type="InterPro" id="IPR001367">
    <property type="entry name" value="Fe_dep_repressor"/>
</dbReference>